<reference evidence="1 2" key="1">
    <citation type="submission" date="2021-07" db="EMBL/GenBank/DDBJ databases">
        <title>Whole Genome Sequence of Nocardia Iowensis.</title>
        <authorList>
            <person name="Lamm A."/>
            <person name="Collins-Fairclough A.M."/>
            <person name="Bunk B."/>
            <person name="Sproer C."/>
        </authorList>
    </citation>
    <scope>NUCLEOTIDE SEQUENCE [LARGE SCALE GENOMIC DNA]</scope>
    <source>
        <strain evidence="1 2">NRRL 5646</strain>
    </source>
</reference>
<dbReference type="EMBL" id="CP078145">
    <property type="protein sequence ID" value="QXN95019.1"/>
    <property type="molecule type" value="Genomic_DNA"/>
</dbReference>
<sequence length="167" mass="18692">MTDDLDRAAEVHVRTGAGTPVPELTDALLTELLDDPPDPQCPAILINRGDHAYIRARLLPDGVYELEHRADGADEQFQMYTPDARLVRDVMWAWVDENPWWRDGVAWYRVDPAVAEVQSALREFEDLLGDMSVLDGIQETMDDAMARADELLATDIAESAPETDESP</sequence>
<accession>A0ABX8RZA2</accession>
<protein>
    <submittedName>
        <fullName evidence="1">Uncharacterized protein</fullName>
    </submittedName>
</protein>
<evidence type="ECO:0000313" key="1">
    <source>
        <dbReference type="EMBL" id="QXN95019.1"/>
    </source>
</evidence>
<evidence type="ECO:0000313" key="2">
    <source>
        <dbReference type="Proteomes" id="UP000694257"/>
    </source>
</evidence>
<dbReference type="Proteomes" id="UP000694257">
    <property type="component" value="Chromosome"/>
</dbReference>
<proteinExistence type="predicted"/>
<name>A0ABX8RZA2_NOCIO</name>
<keyword evidence="2" id="KW-1185">Reference proteome</keyword>
<gene>
    <name evidence="1" type="ORF">KV110_19415</name>
</gene>
<dbReference type="RefSeq" id="WP_218477758.1">
    <property type="nucleotide sequence ID" value="NZ_BAABJN010000007.1"/>
</dbReference>
<organism evidence="1 2">
    <name type="scientific">Nocardia iowensis</name>
    <dbReference type="NCBI Taxonomy" id="204891"/>
    <lineage>
        <taxon>Bacteria</taxon>
        <taxon>Bacillati</taxon>
        <taxon>Actinomycetota</taxon>
        <taxon>Actinomycetes</taxon>
        <taxon>Mycobacteriales</taxon>
        <taxon>Nocardiaceae</taxon>
        <taxon>Nocardia</taxon>
    </lineage>
</organism>